<dbReference type="OrthoDB" id="1323857at2759"/>
<evidence type="ECO:0000313" key="3">
    <source>
        <dbReference type="Proteomes" id="UP001152484"/>
    </source>
</evidence>
<organism evidence="2 3">
    <name type="scientific">Cuscuta europaea</name>
    <name type="common">European dodder</name>
    <dbReference type="NCBI Taxonomy" id="41803"/>
    <lineage>
        <taxon>Eukaryota</taxon>
        <taxon>Viridiplantae</taxon>
        <taxon>Streptophyta</taxon>
        <taxon>Embryophyta</taxon>
        <taxon>Tracheophyta</taxon>
        <taxon>Spermatophyta</taxon>
        <taxon>Magnoliopsida</taxon>
        <taxon>eudicotyledons</taxon>
        <taxon>Gunneridae</taxon>
        <taxon>Pentapetalae</taxon>
        <taxon>asterids</taxon>
        <taxon>lamiids</taxon>
        <taxon>Solanales</taxon>
        <taxon>Convolvulaceae</taxon>
        <taxon>Cuscuteae</taxon>
        <taxon>Cuscuta</taxon>
        <taxon>Cuscuta subgen. Cuscuta</taxon>
    </lineage>
</organism>
<proteinExistence type="predicted"/>
<keyword evidence="1" id="KW-0812">Transmembrane</keyword>
<protein>
    <submittedName>
        <fullName evidence="2">Uncharacterized protein</fullName>
    </submittedName>
</protein>
<evidence type="ECO:0000313" key="2">
    <source>
        <dbReference type="EMBL" id="CAH9103113.1"/>
    </source>
</evidence>
<dbReference type="Proteomes" id="UP001152484">
    <property type="component" value="Unassembled WGS sequence"/>
</dbReference>
<reference evidence="2" key="1">
    <citation type="submission" date="2022-07" db="EMBL/GenBank/DDBJ databases">
        <authorList>
            <person name="Macas J."/>
            <person name="Novak P."/>
            <person name="Neumann P."/>
        </authorList>
    </citation>
    <scope>NUCLEOTIDE SEQUENCE</scope>
</reference>
<gene>
    <name evidence="2" type="ORF">CEURO_LOCUS15999</name>
</gene>
<comment type="caution">
    <text evidence="2">The sequence shown here is derived from an EMBL/GenBank/DDBJ whole genome shotgun (WGS) entry which is preliminary data.</text>
</comment>
<feature type="transmembrane region" description="Helical" evidence="1">
    <location>
        <begin position="65"/>
        <end position="84"/>
    </location>
</feature>
<keyword evidence="1" id="KW-0472">Membrane</keyword>
<sequence>MTAMKMNASGGFATSARRGEVHGFRAGQMTIDNGGSIRMVPRSRPPPEPPPWVVRGVRVCGSFPISYFYSVIWLLVIVYVVRFVSLLGNSAFFMSLSMFGSIGTGMAMSSPLHG</sequence>
<evidence type="ECO:0000256" key="1">
    <source>
        <dbReference type="SAM" id="Phobius"/>
    </source>
</evidence>
<dbReference type="AlphaFoldDB" id="A0A9P0ZH64"/>
<dbReference type="EMBL" id="CAMAPE010000045">
    <property type="protein sequence ID" value="CAH9103113.1"/>
    <property type="molecule type" value="Genomic_DNA"/>
</dbReference>
<accession>A0A9P0ZH64</accession>
<keyword evidence="3" id="KW-1185">Reference proteome</keyword>
<keyword evidence="1" id="KW-1133">Transmembrane helix</keyword>
<feature type="transmembrane region" description="Helical" evidence="1">
    <location>
        <begin position="90"/>
        <end position="108"/>
    </location>
</feature>
<name>A0A9P0ZH64_CUSEU</name>